<dbReference type="GO" id="GO:0016607">
    <property type="term" value="C:nuclear speck"/>
    <property type="evidence" value="ECO:0007669"/>
    <property type="project" value="UniProtKB-SubCell"/>
</dbReference>
<evidence type="ECO:0000256" key="14">
    <source>
        <dbReference type="ARBA" id="ARBA00047565"/>
    </source>
</evidence>
<comment type="similarity">
    <text evidence="3">Belongs to the alkB family.</text>
</comment>
<feature type="domain" description="Fe2OG dioxygenase" evidence="16">
    <location>
        <begin position="150"/>
        <end position="250"/>
    </location>
</feature>
<dbReference type="Proteomes" id="UP000887567">
    <property type="component" value="Unplaced"/>
</dbReference>
<evidence type="ECO:0000256" key="15">
    <source>
        <dbReference type="SAM" id="MobiDB-lite"/>
    </source>
</evidence>
<evidence type="ECO:0000256" key="1">
    <source>
        <dbReference type="ARBA" id="ARBA00001954"/>
    </source>
</evidence>
<feature type="region of interest" description="Disordered" evidence="15">
    <location>
        <begin position="271"/>
        <end position="335"/>
    </location>
</feature>
<evidence type="ECO:0000313" key="18">
    <source>
        <dbReference type="Proteomes" id="UP000887567"/>
    </source>
</evidence>
<organism evidence="17 18">
    <name type="scientific">Exaiptasia diaphana</name>
    <name type="common">Tropical sea anemone</name>
    <name type="synonym">Aiptasia pulchella</name>
    <dbReference type="NCBI Taxonomy" id="2652724"/>
    <lineage>
        <taxon>Eukaryota</taxon>
        <taxon>Metazoa</taxon>
        <taxon>Cnidaria</taxon>
        <taxon>Anthozoa</taxon>
        <taxon>Hexacorallia</taxon>
        <taxon>Actiniaria</taxon>
        <taxon>Aiptasiidae</taxon>
        <taxon>Exaiptasia</taxon>
    </lineage>
</organism>
<evidence type="ECO:0000256" key="8">
    <source>
        <dbReference type="ARBA" id="ARBA00023002"/>
    </source>
</evidence>
<dbReference type="GO" id="GO:1990931">
    <property type="term" value="F:mRNA N6-methyladenosine dioxygenase activity"/>
    <property type="evidence" value="ECO:0007669"/>
    <property type="project" value="UniProtKB-EC"/>
</dbReference>
<accession>A0A913XDQ6</accession>
<protein>
    <recommendedName>
        <fullName evidence="5">RNA demethylase ALKBH5</fullName>
        <ecNumber evidence="4">1.14.11.53</ecNumber>
    </recommendedName>
    <alternativeName>
        <fullName evidence="12">Alkylated DNA repair protein alkB homolog 5</fullName>
    </alternativeName>
    <alternativeName>
        <fullName evidence="13">Alpha-ketoglutarate-dependent dioxygenase alkB homolog 5</fullName>
    </alternativeName>
</protein>
<evidence type="ECO:0000256" key="2">
    <source>
        <dbReference type="ARBA" id="ARBA00004324"/>
    </source>
</evidence>
<feature type="region of interest" description="Disordered" evidence="15">
    <location>
        <begin position="1"/>
        <end position="37"/>
    </location>
</feature>
<dbReference type="Pfam" id="PF13532">
    <property type="entry name" value="2OG-FeII_Oxy_2"/>
    <property type="match status" value="1"/>
</dbReference>
<dbReference type="PANTHER" id="PTHR32074">
    <property type="entry name" value="RNA DEMETHYLASE ALKBH5"/>
    <property type="match status" value="1"/>
</dbReference>
<keyword evidence="8" id="KW-0560">Oxidoreductase</keyword>
<dbReference type="PROSITE" id="PS51471">
    <property type="entry name" value="FE2OG_OXY"/>
    <property type="match status" value="1"/>
</dbReference>
<dbReference type="RefSeq" id="XP_020902891.1">
    <property type="nucleotide sequence ID" value="XM_021047232.2"/>
</dbReference>
<keyword evidence="10" id="KW-1015">Disulfide bond</keyword>
<dbReference type="GO" id="GO:0046872">
    <property type="term" value="F:metal ion binding"/>
    <property type="evidence" value="ECO:0007669"/>
    <property type="project" value="UniProtKB-KW"/>
</dbReference>
<evidence type="ECO:0000313" key="17">
    <source>
        <dbReference type="EnsemblMetazoa" id="XP_020902891.1"/>
    </source>
</evidence>
<evidence type="ECO:0000256" key="9">
    <source>
        <dbReference type="ARBA" id="ARBA00023004"/>
    </source>
</evidence>
<evidence type="ECO:0000256" key="3">
    <source>
        <dbReference type="ARBA" id="ARBA00007879"/>
    </source>
</evidence>
<keyword evidence="9" id="KW-0408">Iron</keyword>
<reference evidence="17" key="1">
    <citation type="submission" date="2022-11" db="UniProtKB">
        <authorList>
            <consortium name="EnsemblMetazoa"/>
        </authorList>
    </citation>
    <scope>IDENTIFICATION</scope>
</reference>
<dbReference type="OrthoDB" id="271595at2759"/>
<dbReference type="GO" id="GO:0006406">
    <property type="term" value="P:mRNA export from nucleus"/>
    <property type="evidence" value="ECO:0007669"/>
    <property type="project" value="TreeGrafter"/>
</dbReference>
<comment type="cofactor">
    <cofactor evidence="1">
        <name>Fe(2+)</name>
        <dbReference type="ChEBI" id="CHEBI:29033"/>
    </cofactor>
</comment>
<evidence type="ECO:0000256" key="13">
    <source>
        <dbReference type="ARBA" id="ARBA00033313"/>
    </source>
</evidence>
<comment type="catalytic activity">
    <reaction evidence="14">
        <text>an N(6)-methyladenosine in mRNA + 2-oxoglutarate + O2 = an adenosine in mRNA + formaldehyde + succinate + CO2</text>
        <dbReference type="Rhea" id="RHEA:49520"/>
        <dbReference type="Rhea" id="RHEA-COMP:12414"/>
        <dbReference type="Rhea" id="RHEA-COMP:12417"/>
        <dbReference type="ChEBI" id="CHEBI:15379"/>
        <dbReference type="ChEBI" id="CHEBI:16526"/>
        <dbReference type="ChEBI" id="CHEBI:16810"/>
        <dbReference type="ChEBI" id="CHEBI:16842"/>
        <dbReference type="ChEBI" id="CHEBI:30031"/>
        <dbReference type="ChEBI" id="CHEBI:74411"/>
        <dbReference type="ChEBI" id="CHEBI:74449"/>
        <dbReference type="EC" id="1.14.11.53"/>
    </reaction>
    <physiologicalReaction direction="left-to-right" evidence="14">
        <dbReference type="Rhea" id="RHEA:49521"/>
    </physiologicalReaction>
</comment>
<dbReference type="KEGG" id="epa:110241372"/>
<sequence>MKDLREKLNKSQEKHNSSQNVNRKRSNSGSFVEKSKHLSMDPDLEIHKVQQGIKQRILFDREDCERIEAKIDEVVQQANEGAFKDKTVDRAPLRVKYFFGEGYTYGKQLVQRGPGGEKLYPRGEVDEIPQWIHEMVISRLIKARIVPKGFIDSAVINDYQPGGCIVSHIDPLHIFDRPIVSCSFFSSCSLSFGCKFVFKPIRTSPPLLSLPLPRGSVTTLSGYAADEITHCVRPQDVVSRRAVIILRRVYPDAPRLEPFMIKSYGQENFVQDAENPTSPSESPQNVHASESIVQEDSEGSDKETEQVSDSETPKRRRIVLQRGYKLDGSSRKAKE</sequence>
<dbReference type="AlphaFoldDB" id="A0A913XDQ6"/>
<evidence type="ECO:0000256" key="12">
    <source>
        <dbReference type="ARBA" id="ARBA00030726"/>
    </source>
</evidence>
<proteinExistence type="inferred from homology"/>
<keyword evidence="7" id="KW-0223">Dioxygenase</keyword>
<evidence type="ECO:0000256" key="11">
    <source>
        <dbReference type="ARBA" id="ARBA00023242"/>
    </source>
</evidence>
<dbReference type="Gene3D" id="2.60.120.590">
    <property type="entry name" value="Alpha-ketoglutarate-dependent dioxygenase AlkB-like"/>
    <property type="match status" value="1"/>
</dbReference>
<dbReference type="InterPro" id="IPR005123">
    <property type="entry name" value="Oxoglu/Fe-dep_dioxygenase_dom"/>
</dbReference>
<feature type="compositionally biased region" description="Polar residues" evidence="15">
    <location>
        <begin position="271"/>
        <end position="292"/>
    </location>
</feature>
<dbReference type="GeneID" id="110241372"/>
<dbReference type="EC" id="1.14.11.53" evidence="4"/>
<evidence type="ECO:0000256" key="10">
    <source>
        <dbReference type="ARBA" id="ARBA00023157"/>
    </source>
</evidence>
<evidence type="ECO:0000256" key="5">
    <source>
        <dbReference type="ARBA" id="ARBA00018485"/>
    </source>
</evidence>
<name>A0A913XDQ6_EXADI</name>
<comment type="subcellular location">
    <subcellularLocation>
        <location evidence="2">Nucleus speckle</location>
    </subcellularLocation>
</comment>
<dbReference type="PANTHER" id="PTHR32074:SF2">
    <property type="entry name" value="RNA DEMETHYLASE ALKBH5"/>
    <property type="match status" value="1"/>
</dbReference>
<dbReference type="InterPro" id="IPR037151">
    <property type="entry name" value="AlkB-like_sf"/>
</dbReference>
<evidence type="ECO:0000256" key="6">
    <source>
        <dbReference type="ARBA" id="ARBA00022723"/>
    </source>
</evidence>
<keyword evidence="11" id="KW-0539">Nucleus</keyword>
<evidence type="ECO:0000256" key="7">
    <source>
        <dbReference type="ARBA" id="ARBA00022964"/>
    </source>
</evidence>
<feature type="compositionally biased region" description="Basic and acidic residues" evidence="15">
    <location>
        <begin position="1"/>
        <end position="16"/>
    </location>
</feature>
<dbReference type="EnsemblMetazoa" id="XM_021047232.2">
    <property type="protein sequence ID" value="XP_020902891.1"/>
    <property type="gene ID" value="LOC110241372"/>
</dbReference>
<evidence type="ECO:0000259" key="16">
    <source>
        <dbReference type="PROSITE" id="PS51471"/>
    </source>
</evidence>
<dbReference type="InterPro" id="IPR027450">
    <property type="entry name" value="AlkB-like"/>
</dbReference>
<evidence type="ECO:0000256" key="4">
    <source>
        <dbReference type="ARBA" id="ARBA00012931"/>
    </source>
</evidence>
<dbReference type="InterPro" id="IPR032860">
    <property type="entry name" value="ALKBH5"/>
</dbReference>
<dbReference type="OMA" id="DPAHIFD"/>
<keyword evidence="6" id="KW-0479">Metal-binding</keyword>
<keyword evidence="18" id="KW-1185">Reference proteome</keyword>
<dbReference type="SUPFAM" id="SSF51197">
    <property type="entry name" value="Clavaminate synthase-like"/>
    <property type="match status" value="1"/>
</dbReference>
<dbReference type="GO" id="GO:0006397">
    <property type="term" value="P:mRNA processing"/>
    <property type="evidence" value="ECO:0007669"/>
    <property type="project" value="InterPro"/>
</dbReference>
<feature type="compositionally biased region" description="Basic and acidic residues" evidence="15">
    <location>
        <begin position="324"/>
        <end position="335"/>
    </location>
</feature>